<comment type="similarity">
    <text evidence="1">Belongs to the Mg-chelatase subunits D/I family. ComM subfamily.</text>
</comment>
<dbReference type="SUPFAM" id="SSF54211">
    <property type="entry name" value="Ribosomal protein S5 domain 2-like"/>
    <property type="match status" value="1"/>
</dbReference>
<evidence type="ECO:0000313" key="6">
    <source>
        <dbReference type="Proteomes" id="UP000229307"/>
    </source>
</evidence>
<gene>
    <name evidence="5" type="ORF">COY52_11590</name>
</gene>
<dbReference type="Pfam" id="PF01078">
    <property type="entry name" value="Mg_chelatase"/>
    <property type="match status" value="1"/>
</dbReference>
<dbReference type="InterPro" id="IPR000523">
    <property type="entry name" value="Mg_chelatse_chII-like_cat_dom"/>
</dbReference>
<dbReference type="NCBIfam" id="TIGR00368">
    <property type="entry name" value="YifB family Mg chelatase-like AAA ATPase"/>
    <property type="match status" value="1"/>
</dbReference>
<evidence type="ECO:0000313" key="5">
    <source>
        <dbReference type="EMBL" id="PIZ14640.1"/>
    </source>
</evidence>
<evidence type="ECO:0000256" key="3">
    <source>
        <dbReference type="ARBA" id="ARBA00022840"/>
    </source>
</evidence>
<dbReference type="GO" id="GO:0008233">
    <property type="term" value="F:peptidase activity"/>
    <property type="evidence" value="ECO:0007669"/>
    <property type="project" value="UniProtKB-KW"/>
</dbReference>
<evidence type="ECO:0000259" key="4">
    <source>
        <dbReference type="SMART" id="SM00382"/>
    </source>
</evidence>
<accession>A0A2M7S506</accession>
<dbReference type="InterPro" id="IPR014721">
    <property type="entry name" value="Ribsml_uS5_D2-typ_fold_subgr"/>
</dbReference>
<dbReference type="GO" id="GO:0005524">
    <property type="term" value="F:ATP binding"/>
    <property type="evidence" value="ECO:0007669"/>
    <property type="project" value="UniProtKB-KW"/>
</dbReference>
<dbReference type="Pfam" id="PF13335">
    <property type="entry name" value="Mg_chelatase_C"/>
    <property type="match status" value="1"/>
</dbReference>
<feature type="domain" description="AAA+ ATPase" evidence="4">
    <location>
        <begin position="212"/>
        <end position="395"/>
    </location>
</feature>
<dbReference type="PANTHER" id="PTHR32039">
    <property type="entry name" value="MAGNESIUM-CHELATASE SUBUNIT CHLI"/>
    <property type="match status" value="1"/>
</dbReference>
<dbReference type="GO" id="GO:0006508">
    <property type="term" value="P:proteolysis"/>
    <property type="evidence" value="ECO:0007669"/>
    <property type="project" value="UniProtKB-KW"/>
</dbReference>
<evidence type="ECO:0000256" key="2">
    <source>
        <dbReference type="ARBA" id="ARBA00022741"/>
    </source>
</evidence>
<dbReference type="SMART" id="SM00382">
    <property type="entry name" value="AAA"/>
    <property type="match status" value="1"/>
</dbReference>
<comment type="caution">
    <text evidence="5">The sequence shown here is derived from an EMBL/GenBank/DDBJ whole genome shotgun (WGS) entry which is preliminary data.</text>
</comment>
<dbReference type="Gene3D" id="3.40.50.300">
    <property type="entry name" value="P-loop containing nucleotide triphosphate hydrolases"/>
    <property type="match status" value="1"/>
</dbReference>
<sequence length="509" mass="56067">MLARVYSSAIIGVDAYTVEVEVDIGKGLPVFDIVGLPDASVKEAKKRVRSAIKNSQFEFPAQRITVNLAPADIKKEGSSFDLPIAIGILVATGQLEAEEFGDFIILGELALDGRIRKINGTLPIAIAGKKAKKSLVIPSENAKEAAIVEKLDVFAVDNLNKTCEFLSAKSTIQPYSYNIKEAWKEASEYEVDFSDVKGQYHVKRALEVAAAGGHNCIMVGPPGSGKTMLARRLSTILPSMVLDEAIETTKLHSIVGLVPSEKAMIATRPFRAPHHTVSDVALVGGGRIPKPGEVSLAHNGVLFLDELPEFHRNVLEALRQPLEDGNVTISRALTSLTYPARFMLVAAMNPCPCGYFTHPSRECSCTPHQIQKYLSRISGPLLDRIDIHIEAPSLEYRDMADNTSSESSKDIRARVEKARRIQEERFKGRKIYCNARMGTKDVREFCRLEAAGMELLKSAIQQLGLSARAYDRILKVSRTIADLEGKSGIEEQHISEAIQYRSLDRNLWL</sequence>
<dbReference type="InterPro" id="IPR020568">
    <property type="entry name" value="Ribosomal_Su5_D2-typ_SF"/>
</dbReference>
<dbReference type="Pfam" id="PF13541">
    <property type="entry name" value="ChlI"/>
    <property type="match status" value="1"/>
</dbReference>
<dbReference type="GO" id="GO:0003677">
    <property type="term" value="F:DNA binding"/>
    <property type="evidence" value="ECO:0007669"/>
    <property type="project" value="InterPro"/>
</dbReference>
<evidence type="ECO:0000256" key="1">
    <source>
        <dbReference type="ARBA" id="ARBA00006354"/>
    </source>
</evidence>
<dbReference type="PRINTS" id="PR01657">
    <property type="entry name" value="MCMFAMILY"/>
</dbReference>
<name>A0A2M7S506_9BACT</name>
<keyword evidence="2" id="KW-0547">Nucleotide-binding</keyword>
<dbReference type="AlphaFoldDB" id="A0A2M7S506"/>
<dbReference type="PANTHER" id="PTHR32039:SF7">
    <property type="entry name" value="COMPETENCE PROTEIN COMM"/>
    <property type="match status" value="1"/>
</dbReference>
<dbReference type="InterPro" id="IPR003593">
    <property type="entry name" value="AAA+_ATPase"/>
</dbReference>
<dbReference type="InterPro" id="IPR025158">
    <property type="entry name" value="Mg_chelat-rel_C"/>
</dbReference>
<dbReference type="SUPFAM" id="SSF52540">
    <property type="entry name" value="P-loop containing nucleoside triphosphate hydrolases"/>
    <property type="match status" value="1"/>
</dbReference>
<dbReference type="InterPro" id="IPR004482">
    <property type="entry name" value="Mg_chelat-rel"/>
</dbReference>
<dbReference type="EMBL" id="PFMR01000321">
    <property type="protein sequence ID" value="PIZ14640.1"/>
    <property type="molecule type" value="Genomic_DNA"/>
</dbReference>
<reference evidence="6" key="1">
    <citation type="submission" date="2017-09" db="EMBL/GenBank/DDBJ databases">
        <title>Depth-based differentiation of microbial function through sediment-hosted aquifers and enrichment of novel symbionts in the deep terrestrial subsurface.</title>
        <authorList>
            <person name="Probst A.J."/>
            <person name="Ladd B."/>
            <person name="Jarett J.K."/>
            <person name="Geller-Mcgrath D.E."/>
            <person name="Sieber C.M.K."/>
            <person name="Emerson J.B."/>
            <person name="Anantharaman K."/>
            <person name="Thomas B.C."/>
            <person name="Malmstrom R."/>
            <person name="Stieglmeier M."/>
            <person name="Klingl A."/>
            <person name="Woyke T."/>
            <person name="Ryan C.M."/>
            <person name="Banfield J.F."/>
        </authorList>
    </citation>
    <scope>NUCLEOTIDE SEQUENCE [LARGE SCALE GENOMIC DNA]</scope>
</reference>
<dbReference type="Proteomes" id="UP000229307">
    <property type="component" value="Unassembled WGS sequence"/>
</dbReference>
<organism evidence="5 6">
    <name type="scientific">Candidatus Desantisbacteria bacterium CG_4_10_14_0_8_um_filter_48_22</name>
    <dbReference type="NCBI Taxonomy" id="1974543"/>
    <lineage>
        <taxon>Bacteria</taxon>
        <taxon>Candidatus Desantisiibacteriota</taxon>
    </lineage>
</organism>
<protein>
    <submittedName>
        <fullName evidence="5">ATP-dependent protease</fullName>
    </submittedName>
</protein>
<keyword evidence="5" id="KW-0378">Hydrolase</keyword>
<dbReference type="InterPro" id="IPR045006">
    <property type="entry name" value="CHLI-like"/>
</dbReference>
<keyword evidence="5" id="KW-0645">Protease</keyword>
<proteinExistence type="inferred from homology"/>
<keyword evidence="3" id="KW-0067">ATP-binding</keyword>
<dbReference type="Gene3D" id="3.30.230.10">
    <property type="match status" value="1"/>
</dbReference>
<dbReference type="InterPro" id="IPR027417">
    <property type="entry name" value="P-loop_NTPase"/>
</dbReference>
<dbReference type="InterPro" id="IPR001208">
    <property type="entry name" value="MCM_dom"/>
</dbReference>